<dbReference type="PANTHER" id="PTHR43648">
    <property type="entry name" value="ELECTRON TRANSFER FLAVOPROTEIN BETA SUBUNIT LYSINE METHYLTRANSFERASE"/>
    <property type="match status" value="1"/>
</dbReference>
<reference evidence="3" key="1">
    <citation type="submission" date="2019-08" db="EMBL/GenBank/DDBJ databases">
        <authorList>
            <person name="Kucharzyk K."/>
            <person name="Murdoch R.W."/>
            <person name="Higgins S."/>
            <person name="Loffler F."/>
        </authorList>
    </citation>
    <scope>NUCLEOTIDE SEQUENCE</scope>
</reference>
<proteinExistence type="predicted"/>
<keyword evidence="3" id="KW-0687">Ribonucleoprotein</keyword>
<organism evidence="3">
    <name type="scientific">bioreactor metagenome</name>
    <dbReference type="NCBI Taxonomy" id="1076179"/>
    <lineage>
        <taxon>unclassified sequences</taxon>
        <taxon>metagenomes</taxon>
        <taxon>ecological metagenomes</taxon>
    </lineage>
</organism>
<dbReference type="CDD" id="cd02440">
    <property type="entry name" value="AdoMet_MTases"/>
    <property type="match status" value="1"/>
</dbReference>
<dbReference type="EMBL" id="VSSQ01003439">
    <property type="protein sequence ID" value="MPM20707.1"/>
    <property type="molecule type" value="Genomic_DNA"/>
</dbReference>
<protein>
    <submittedName>
        <fullName evidence="3">Ribosomal protein L11 methyltransferase</fullName>
        <ecNumber evidence="3">2.1.1.-</ecNumber>
    </submittedName>
</protein>
<dbReference type="GO" id="GO:0005840">
    <property type="term" value="C:ribosome"/>
    <property type="evidence" value="ECO:0007669"/>
    <property type="project" value="UniProtKB-KW"/>
</dbReference>
<comment type="caution">
    <text evidence="3">The sequence shown here is derived from an EMBL/GenBank/DDBJ whole genome shotgun (WGS) entry which is preliminary data.</text>
</comment>
<dbReference type="AlphaFoldDB" id="A0A644XXT7"/>
<keyword evidence="3" id="KW-0689">Ribosomal protein</keyword>
<accession>A0A644XXT7</accession>
<dbReference type="Gene3D" id="3.40.50.150">
    <property type="entry name" value="Vaccinia Virus protein VP39"/>
    <property type="match status" value="1"/>
</dbReference>
<dbReference type="GO" id="GO:0032259">
    <property type="term" value="P:methylation"/>
    <property type="evidence" value="ECO:0007669"/>
    <property type="project" value="UniProtKB-KW"/>
</dbReference>
<dbReference type="Pfam" id="PF06325">
    <property type="entry name" value="PrmA"/>
    <property type="match status" value="1"/>
</dbReference>
<dbReference type="EC" id="2.1.1.-" evidence="3"/>
<evidence type="ECO:0000313" key="3">
    <source>
        <dbReference type="EMBL" id="MPM20707.1"/>
    </source>
</evidence>
<dbReference type="InterPro" id="IPR050078">
    <property type="entry name" value="Ribosomal_L11_MeTrfase_PrmA"/>
</dbReference>
<evidence type="ECO:0000256" key="2">
    <source>
        <dbReference type="ARBA" id="ARBA00022679"/>
    </source>
</evidence>
<name>A0A644XXT7_9ZZZZ</name>
<evidence type="ECO:0000256" key="1">
    <source>
        <dbReference type="ARBA" id="ARBA00022603"/>
    </source>
</evidence>
<gene>
    <name evidence="3" type="primary">prmA_22</name>
    <name evidence="3" type="ORF">SDC9_67143</name>
</gene>
<sequence length="288" mass="32857">MFILTYNIKFTELDEQIEKLQINDIFNVFYESPLEITTEEYGYGYLEKIVDTIDIRIAYENSEEYLELFKEKVTSILGTNCISIEQCNYDNYNYNFPTVHINDNWVLSSPDEVIHDKNIHKISFISQGAFGTGLHETTKDLLNIILTKIDLSNKSVLDIGTGSGILSVASAIIGASKVTALDIRDVKDEVLLNASLNGLYNIEVLVGNALNDEIKINDTYDWIYINIGGEETELFMNFIRERLKNDGKILVSGLVEWSFDKVKSIVESYGFELETKYQSNEWITAVFN</sequence>
<dbReference type="InterPro" id="IPR029063">
    <property type="entry name" value="SAM-dependent_MTases_sf"/>
</dbReference>
<keyword evidence="2 3" id="KW-0808">Transferase</keyword>
<dbReference type="SUPFAM" id="SSF53335">
    <property type="entry name" value="S-adenosyl-L-methionine-dependent methyltransferases"/>
    <property type="match status" value="1"/>
</dbReference>
<keyword evidence="1 3" id="KW-0489">Methyltransferase</keyword>
<dbReference type="GO" id="GO:0008276">
    <property type="term" value="F:protein methyltransferase activity"/>
    <property type="evidence" value="ECO:0007669"/>
    <property type="project" value="TreeGrafter"/>
</dbReference>
<dbReference type="PANTHER" id="PTHR43648:SF1">
    <property type="entry name" value="ELECTRON TRANSFER FLAVOPROTEIN BETA SUBUNIT LYSINE METHYLTRANSFERASE"/>
    <property type="match status" value="1"/>
</dbReference>